<organism evidence="1 2">
    <name type="scientific">Dioscorea alata</name>
    <name type="common">Purple yam</name>
    <dbReference type="NCBI Taxonomy" id="55571"/>
    <lineage>
        <taxon>Eukaryota</taxon>
        <taxon>Viridiplantae</taxon>
        <taxon>Streptophyta</taxon>
        <taxon>Embryophyta</taxon>
        <taxon>Tracheophyta</taxon>
        <taxon>Spermatophyta</taxon>
        <taxon>Magnoliopsida</taxon>
        <taxon>Liliopsida</taxon>
        <taxon>Dioscoreales</taxon>
        <taxon>Dioscoreaceae</taxon>
        <taxon>Dioscorea</taxon>
    </lineage>
</organism>
<protein>
    <submittedName>
        <fullName evidence="1">SMCs flexible hinge domain-containing protein</fullName>
    </submittedName>
</protein>
<keyword evidence="2" id="KW-1185">Reference proteome</keyword>
<accession>A0ACB7UCC8</accession>
<gene>
    <name evidence="1" type="ORF">IHE45_17G051200</name>
</gene>
<comment type="caution">
    <text evidence="1">The sequence shown here is derived from an EMBL/GenBank/DDBJ whole genome shotgun (WGS) entry which is preliminary data.</text>
</comment>
<proteinExistence type="predicted"/>
<dbReference type="Proteomes" id="UP000827976">
    <property type="component" value="Chromosome 17"/>
</dbReference>
<name>A0ACB7UCC8_DIOAL</name>
<reference evidence="2" key="1">
    <citation type="journal article" date="2022" name="Nat. Commun.">
        <title>Chromosome evolution and the genetic basis of agronomically important traits in greater yam.</title>
        <authorList>
            <person name="Bredeson J.V."/>
            <person name="Lyons J.B."/>
            <person name="Oniyinde I.O."/>
            <person name="Okereke N.R."/>
            <person name="Kolade O."/>
            <person name="Nnabue I."/>
            <person name="Nwadili C.O."/>
            <person name="Hribova E."/>
            <person name="Parker M."/>
            <person name="Nwogha J."/>
            <person name="Shu S."/>
            <person name="Carlson J."/>
            <person name="Kariba R."/>
            <person name="Muthemba S."/>
            <person name="Knop K."/>
            <person name="Barton G.J."/>
            <person name="Sherwood A.V."/>
            <person name="Lopez-Montes A."/>
            <person name="Asiedu R."/>
            <person name="Jamnadass R."/>
            <person name="Muchugi A."/>
            <person name="Goodstein D."/>
            <person name="Egesi C.N."/>
            <person name="Featherston J."/>
            <person name="Asfaw A."/>
            <person name="Simpson G.G."/>
            <person name="Dolezel J."/>
            <person name="Hendre P.S."/>
            <person name="Van Deynze A."/>
            <person name="Kumar P.L."/>
            <person name="Obidiegwu J.E."/>
            <person name="Bhattacharjee R."/>
            <person name="Rokhsar D.S."/>
        </authorList>
    </citation>
    <scope>NUCLEOTIDE SEQUENCE [LARGE SCALE GENOMIC DNA]</scope>
    <source>
        <strain evidence="2">cv. TDa95/00328</strain>
    </source>
</reference>
<dbReference type="EMBL" id="CM037027">
    <property type="protein sequence ID" value="KAH7657907.1"/>
    <property type="molecule type" value="Genomic_DNA"/>
</dbReference>
<evidence type="ECO:0000313" key="2">
    <source>
        <dbReference type="Proteomes" id="UP000827976"/>
    </source>
</evidence>
<evidence type="ECO:0000313" key="1">
    <source>
        <dbReference type="EMBL" id="KAH7657907.1"/>
    </source>
</evidence>
<sequence length="456" mass="51793">MNNSLLAVEPIGGSSCFPLPESRMEEDPQKIELMISSSEKVDADLQELGLKVNYHEKNLAFLNAEMSTISESVIDLQAEPELAVYDISHVNEETSNHECQIQTMKHTIEHILEKEKTAAGIICQLRIRHVSQASKLPLTKDVVGVVATLGSVKDENLSRLLSEYLGSETMLGVVCKTFEGIKALEKYDKEGMIDKNFGLHGLGPSIGRLLEGRFLAFSLENLRAYPGGFLAGDPQKRLDFPKPRLPDGKCPPGFLGFAVNMINLDDDHLSCLTVNGHGLRETLFYNLFSNVQVYRIRAEMELAMPCISDGAISLDGGMIKTNGLFYLGARKDDILRFPTSFGKPTRPKEIHETREKMKVLQWKKERLAEDILREKALLKKAKDSFHAKRKDYEKFLNDAHQYILKEMGNSHFRMNCMLSNHWETVISDLVKFLRKIKLSELASILFRFDYFWYIRN</sequence>